<protein>
    <submittedName>
        <fullName evidence="2">Uncharacterized protein</fullName>
    </submittedName>
</protein>
<reference evidence="2" key="1">
    <citation type="submission" date="2014-11" db="EMBL/GenBank/DDBJ databases">
        <authorList>
            <person name="Amaro Gonzalez C."/>
        </authorList>
    </citation>
    <scope>NUCLEOTIDE SEQUENCE</scope>
</reference>
<reference evidence="2" key="2">
    <citation type="journal article" date="2015" name="Fish Shellfish Immunol.">
        <title>Early steps in the European eel (Anguilla anguilla)-Vibrio vulnificus interaction in the gills: Role of the RtxA13 toxin.</title>
        <authorList>
            <person name="Callol A."/>
            <person name="Pajuelo D."/>
            <person name="Ebbesson L."/>
            <person name="Teles M."/>
            <person name="MacKenzie S."/>
            <person name="Amaro C."/>
        </authorList>
    </citation>
    <scope>NUCLEOTIDE SEQUENCE</scope>
</reference>
<dbReference type="EMBL" id="GBXM01044640">
    <property type="protein sequence ID" value="JAH63937.1"/>
    <property type="molecule type" value="Transcribed_RNA"/>
</dbReference>
<keyword evidence="1" id="KW-0732">Signal</keyword>
<feature type="signal peptide" evidence="1">
    <location>
        <begin position="1"/>
        <end position="17"/>
    </location>
</feature>
<proteinExistence type="predicted"/>
<sequence length="60" mass="6868">MMLLNLSFLILPNVHEALLYLILNTDPLLCSLVWKNLSWLSSSWALSFSHFSKRLLSSCS</sequence>
<dbReference type="AlphaFoldDB" id="A0A0E9UDU0"/>
<organism evidence="2">
    <name type="scientific">Anguilla anguilla</name>
    <name type="common">European freshwater eel</name>
    <name type="synonym">Muraena anguilla</name>
    <dbReference type="NCBI Taxonomy" id="7936"/>
    <lineage>
        <taxon>Eukaryota</taxon>
        <taxon>Metazoa</taxon>
        <taxon>Chordata</taxon>
        <taxon>Craniata</taxon>
        <taxon>Vertebrata</taxon>
        <taxon>Euteleostomi</taxon>
        <taxon>Actinopterygii</taxon>
        <taxon>Neopterygii</taxon>
        <taxon>Teleostei</taxon>
        <taxon>Anguilliformes</taxon>
        <taxon>Anguillidae</taxon>
        <taxon>Anguilla</taxon>
    </lineage>
</organism>
<evidence type="ECO:0000313" key="2">
    <source>
        <dbReference type="EMBL" id="JAH63937.1"/>
    </source>
</evidence>
<name>A0A0E9UDU0_ANGAN</name>
<evidence type="ECO:0000256" key="1">
    <source>
        <dbReference type="SAM" id="SignalP"/>
    </source>
</evidence>
<feature type="chain" id="PRO_5002433499" evidence="1">
    <location>
        <begin position="18"/>
        <end position="60"/>
    </location>
</feature>
<accession>A0A0E9UDU0</accession>